<organism evidence="1">
    <name type="scientific">Chrysotila carterae</name>
    <name type="common">Marine alga</name>
    <name type="synonym">Syracosphaera carterae</name>
    <dbReference type="NCBI Taxonomy" id="13221"/>
    <lineage>
        <taxon>Eukaryota</taxon>
        <taxon>Haptista</taxon>
        <taxon>Haptophyta</taxon>
        <taxon>Prymnesiophyceae</taxon>
        <taxon>Isochrysidales</taxon>
        <taxon>Isochrysidaceae</taxon>
        <taxon>Chrysotila</taxon>
    </lineage>
</organism>
<accession>A0A7S4AYD0</accession>
<reference evidence="1" key="1">
    <citation type="submission" date="2021-01" db="EMBL/GenBank/DDBJ databases">
        <authorList>
            <person name="Corre E."/>
            <person name="Pelletier E."/>
            <person name="Niang G."/>
            <person name="Scheremetjew M."/>
            <person name="Finn R."/>
            <person name="Kale V."/>
            <person name="Holt S."/>
            <person name="Cochrane G."/>
            <person name="Meng A."/>
            <person name="Brown T."/>
            <person name="Cohen L."/>
        </authorList>
    </citation>
    <scope>NUCLEOTIDE SEQUENCE</scope>
    <source>
        <strain evidence="1">CCMP645</strain>
    </source>
</reference>
<protein>
    <submittedName>
        <fullName evidence="1">Uncharacterized protein</fullName>
    </submittedName>
</protein>
<dbReference type="PANTHER" id="PTHR35748">
    <property type="entry name" value="OS05G0358400 PROTEIN"/>
    <property type="match status" value="1"/>
</dbReference>
<sequence length="240" mass="26572">MQLLGVCATELREQLRHGADCLVMAGKITVLGLGSLLSERSARTTFPELSGFRLARVDGYRRIFAHTPSLFVQRGIADSNSLQMASLSAEQGGGGFVCTAFEVDDVGMEAFREREEEFELRMVPFTDLSTGRGGTGLLCVASTDAAYVAQWGQERFDELYTKKGLSSIWNWPAESGLRPCAAYLRHCRLAAAKLGEACEQSFLNETFLVDRRTTIREYLAEHPEVMTTLPPESLRERYGG</sequence>
<dbReference type="AlphaFoldDB" id="A0A7S4AYD0"/>
<gene>
    <name evidence="1" type="ORF">PCAR00345_LOCUS283</name>
</gene>
<proteinExistence type="predicted"/>
<dbReference type="PANTHER" id="PTHR35748:SF1">
    <property type="entry name" value="OS05G0358400 PROTEIN"/>
    <property type="match status" value="1"/>
</dbReference>
<dbReference type="EMBL" id="HBIZ01000517">
    <property type="protein sequence ID" value="CAE0747701.1"/>
    <property type="molecule type" value="Transcribed_RNA"/>
</dbReference>
<evidence type="ECO:0000313" key="1">
    <source>
        <dbReference type="EMBL" id="CAE0747701.1"/>
    </source>
</evidence>
<name>A0A7S4AYD0_CHRCT</name>